<organism evidence="18 19">
    <name type="scientific">Magnusiomyces paraingens</name>
    <dbReference type="NCBI Taxonomy" id="2606893"/>
    <lineage>
        <taxon>Eukaryota</taxon>
        <taxon>Fungi</taxon>
        <taxon>Dikarya</taxon>
        <taxon>Ascomycota</taxon>
        <taxon>Saccharomycotina</taxon>
        <taxon>Dipodascomycetes</taxon>
        <taxon>Dipodascales</taxon>
        <taxon>Dipodascaceae</taxon>
        <taxon>Magnusiomyces</taxon>
    </lineage>
</organism>
<feature type="binding site" evidence="11">
    <location>
        <position position="53"/>
    </location>
    <ligand>
        <name>ATP</name>
        <dbReference type="ChEBI" id="CHEBI:30616"/>
    </ligand>
</feature>
<evidence type="ECO:0000256" key="13">
    <source>
        <dbReference type="SAM" id="Coils"/>
    </source>
</evidence>
<feature type="region of interest" description="Disordered" evidence="14">
    <location>
        <begin position="574"/>
        <end position="593"/>
    </location>
</feature>
<evidence type="ECO:0000259" key="16">
    <source>
        <dbReference type="Pfam" id="PF10585"/>
    </source>
</evidence>
<dbReference type="GeneID" id="43580534"/>
<dbReference type="Pfam" id="PF00899">
    <property type="entry name" value="ThiF"/>
    <property type="match status" value="1"/>
</dbReference>
<dbReference type="Proteomes" id="UP000398389">
    <property type="component" value="Unassembled WGS sequence"/>
</dbReference>
<dbReference type="Pfam" id="PF10585">
    <property type="entry name" value="UBA_E1_SCCH"/>
    <property type="match status" value="1"/>
</dbReference>
<feature type="binding site" evidence="11">
    <location>
        <begin position="123"/>
        <end position="128"/>
    </location>
    <ligand>
        <name>ATP</name>
        <dbReference type="ChEBI" id="CHEBI:30616"/>
    </ligand>
</feature>
<dbReference type="GO" id="GO:0016925">
    <property type="term" value="P:protein sumoylation"/>
    <property type="evidence" value="ECO:0007669"/>
    <property type="project" value="UniProtKB-UniRule"/>
</dbReference>
<dbReference type="Gene3D" id="3.50.50.80">
    <property type="entry name" value="Ubiquitin-activating enzyme E1, inactive adenylation domain, subdomain 1"/>
    <property type="match status" value="1"/>
</dbReference>
<evidence type="ECO:0000256" key="3">
    <source>
        <dbReference type="ARBA" id="ARBA00022723"/>
    </source>
</evidence>
<evidence type="ECO:0000259" key="17">
    <source>
        <dbReference type="Pfam" id="PF14732"/>
    </source>
</evidence>
<feature type="binding site" evidence="12">
    <location>
        <position position="456"/>
    </location>
    <ligand>
        <name>Zn(2+)</name>
        <dbReference type="ChEBI" id="CHEBI:29105"/>
    </ligand>
</feature>
<evidence type="ECO:0000256" key="14">
    <source>
        <dbReference type="SAM" id="MobiDB-lite"/>
    </source>
</evidence>
<evidence type="ECO:0000313" key="18">
    <source>
        <dbReference type="EMBL" id="VVT47442.1"/>
    </source>
</evidence>
<dbReference type="InterPro" id="IPR028077">
    <property type="entry name" value="UAE_UbL_dom"/>
</dbReference>
<dbReference type="PROSITE" id="PS51257">
    <property type="entry name" value="PROKAR_LIPOPROTEIN"/>
    <property type="match status" value="1"/>
</dbReference>
<comment type="subunit">
    <text evidence="9">Heterodimer.</text>
</comment>
<feature type="binding site" evidence="12">
    <location>
        <position position="164"/>
    </location>
    <ligand>
        <name>Zn(2+)</name>
        <dbReference type="ChEBI" id="CHEBI:29105"/>
    </ligand>
</feature>
<keyword evidence="3 9" id="KW-0479">Metal-binding</keyword>
<feature type="domain" description="Ubiquitin/SUMO-activating enzyme ubiquitin-like" evidence="17">
    <location>
        <begin position="464"/>
        <end position="530"/>
    </location>
</feature>
<dbReference type="InterPro" id="IPR000594">
    <property type="entry name" value="ThiF_NAD_FAD-bd"/>
</dbReference>
<feature type="binding site" evidence="11">
    <location>
        <begin position="61"/>
        <end position="64"/>
    </location>
    <ligand>
        <name>ATP</name>
        <dbReference type="ChEBI" id="CHEBI:30616"/>
    </ligand>
</feature>
<dbReference type="GO" id="GO:0046872">
    <property type="term" value="F:metal ion binding"/>
    <property type="evidence" value="ECO:0007669"/>
    <property type="project" value="UniProtKB-KW"/>
</dbReference>
<name>A0A5E8BD53_9ASCO</name>
<keyword evidence="7 9" id="KW-0067">ATP-binding</keyword>
<evidence type="ECO:0000256" key="7">
    <source>
        <dbReference type="ARBA" id="ARBA00022840"/>
    </source>
</evidence>
<dbReference type="GO" id="GO:0019948">
    <property type="term" value="F:SUMO activating enzyme activity"/>
    <property type="evidence" value="ECO:0007669"/>
    <property type="project" value="UniProtKB-UniRule"/>
</dbReference>
<dbReference type="SUPFAM" id="SSF69572">
    <property type="entry name" value="Activating enzymes of the ubiquitin-like proteins"/>
    <property type="match status" value="1"/>
</dbReference>
<keyword evidence="6 9" id="KW-0862">Zinc</keyword>
<dbReference type="PANTHER" id="PTHR10953">
    <property type="entry name" value="UBIQUITIN-ACTIVATING ENZYME E1"/>
    <property type="match status" value="1"/>
</dbReference>
<feature type="domain" description="THIF-type NAD/FAD binding fold" evidence="15">
    <location>
        <begin position="7"/>
        <end position="407"/>
    </location>
</feature>
<evidence type="ECO:0000256" key="9">
    <source>
        <dbReference type="PIRNR" id="PIRNR039133"/>
    </source>
</evidence>
<dbReference type="Gene3D" id="1.10.10.520">
    <property type="entry name" value="Ubiquitin activating enzymes (Uba3). Chain: B, domain 2"/>
    <property type="match status" value="1"/>
</dbReference>
<feature type="active site" description="Glycyl thioester intermediate" evidence="10">
    <location>
        <position position="179"/>
    </location>
</feature>
<dbReference type="InterPro" id="IPR023318">
    <property type="entry name" value="Ub_act_enz_dom_a_sf"/>
</dbReference>
<evidence type="ECO:0000256" key="2">
    <source>
        <dbReference type="ARBA" id="ARBA00005673"/>
    </source>
</evidence>
<feature type="coiled-coil region" evidence="13">
    <location>
        <begin position="220"/>
        <end position="247"/>
    </location>
</feature>
<dbReference type="Gene3D" id="3.10.290.20">
    <property type="entry name" value="Ubiquitin-like 2 activating enzyme e1b. Chain: B, domain 3"/>
    <property type="match status" value="1"/>
</dbReference>
<evidence type="ECO:0000259" key="15">
    <source>
        <dbReference type="Pfam" id="PF00899"/>
    </source>
</evidence>
<dbReference type="PIRSF" id="PIRSF039133">
    <property type="entry name" value="SUMO_E1B"/>
    <property type="match status" value="1"/>
</dbReference>
<keyword evidence="19" id="KW-1185">Reference proteome</keyword>
<dbReference type="GO" id="GO:0005737">
    <property type="term" value="C:cytoplasm"/>
    <property type="evidence" value="ECO:0007669"/>
    <property type="project" value="TreeGrafter"/>
</dbReference>
<dbReference type="FunFam" id="3.50.50.80:FF:000004">
    <property type="entry name" value="Ubiquitin-activating enzyme E1-like"/>
    <property type="match status" value="1"/>
</dbReference>
<gene>
    <name evidence="18" type="ORF">SAPINGB_P001713</name>
</gene>
<feature type="binding site" evidence="12">
    <location>
        <position position="453"/>
    </location>
    <ligand>
        <name>Zn(2+)</name>
        <dbReference type="ChEBI" id="CHEBI:29105"/>
    </ligand>
</feature>
<dbReference type="UniPathway" id="UPA00886"/>
<dbReference type="InterPro" id="IPR042449">
    <property type="entry name" value="Ub-E1_IAD_1"/>
</dbReference>
<dbReference type="GO" id="GO:0005524">
    <property type="term" value="F:ATP binding"/>
    <property type="evidence" value="ECO:0007669"/>
    <property type="project" value="UniProtKB-UniRule"/>
</dbReference>
<accession>A0A5E8BD53</accession>
<dbReference type="AlphaFoldDB" id="A0A5E8BD53"/>
<evidence type="ECO:0000256" key="10">
    <source>
        <dbReference type="PIRSR" id="PIRSR039133-1"/>
    </source>
</evidence>
<feature type="binding site" evidence="11">
    <location>
        <begin position="29"/>
        <end position="34"/>
    </location>
    <ligand>
        <name>ATP</name>
        <dbReference type="ChEBI" id="CHEBI:30616"/>
    </ligand>
</feature>
<dbReference type="RefSeq" id="XP_031852325.1">
    <property type="nucleotide sequence ID" value="XM_031996434.1"/>
</dbReference>
<dbReference type="Pfam" id="PF14732">
    <property type="entry name" value="UAE_UbL"/>
    <property type="match status" value="1"/>
</dbReference>
<evidence type="ECO:0000256" key="1">
    <source>
        <dbReference type="ARBA" id="ARBA00004718"/>
    </source>
</evidence>
<dbReference type="GO" id="GO:0031510">
    <property type="term" value="C:SUMO activating enzyme complex"/>
    <property type="evidence" value="ECO:0007669"/>
    <property type="project" value="UniProtKB-UniRule"/>
</dbReference>
<evidence type="ECO:0000256" key="5">
    <source>
        <dbReference type="ARBA" id="ARBA00022786"/>
    </source>
</evidence>
<evidence type="ECO:0000256" key="12">
    <source>
        <dbReference type="PIRSR" id="PIRSR039133-3"/>
    </source>
</evidence>
<keyword evidence="13" id="KW-0175">Coiled coil</keyword>
<feature type="domain" description="Ubiquitin-activating enzyme SCCH" evidence="16">
    <location>
        <begin position="295"/>
        <end position="375"/>
    </location>
</feature>
<dbReference type="InterPro" id="IPR030661">
    <property type="entry name" value="Uba2"/>
</dbReference>
<dbReference type="InterPro" id="IPR019572">
    <property type="entry name" value="UBA_E1_SCCH"/>
</dbReference>
<reference evidence="18 19" key="1">
    <citation type="submission" date="2019-09" db="EMBL/GenBank/DDBJ databases">
        <authorList>
            <person name="Brejova B."/>
        </authorList>
    </citation>
    <scope>NUCLEOTIDE SEQUENCE [LARGE SCALE GENOMIC DNA]</scope>
</reference>
<feature type="binding site" evidence="11">
    <location>
        <position position="77"/>
    </location>
    <ligand>
        <name>ATP</name>
        <dbReference type="ChEBI" id="CHEBI:30616"/>
    </ligand>
</feature>
<feature type="coiled-coil region" evidence="13">
    <location>
        <begin position="283"/>
        <end position="310"/>
    </location>
</feature>
<protein>
    <recommendedName>
        <fullName evidence="8 9">Ubiquitin-activating enzyme E1-like</fullName>
    </recommendedName>
</protein>
<dbReference type="InterPro" id="IPR035985">
    <property type="entry name" value="Ubiquitin-activating_enz"/>
</dbReference>
<keyword evidence="4 9" id="KW-0547">Nucleotide-binding</keyword>
<comment type="pathway">
    <text evidence="1 9">Protein modification; protein sumoylation.</text>
</comment>
<dbReference type="EMBL" id="CABVLU010000001">
    <property type="protein sequence ID" value="VVT47442.1"/>
    <property type="molecule type" value="Genomic_DNA"/>
</dbReference>
<proteinExistence type="inferred from homology"/>
<keyword evidence="5 9" id="KW-0833">Ubl conjugation pathway</keyword>
<evidence type="ECO:0000256" key="4">
    <source>
        <dbReference type="ARBA" id="ARBA00022741"/>
    </source>
</evidence>
<feature type="binding site" evidence="12">
    <location>
        <position position="167"/>
    </location>
    <ligand>
        <name>Zn(2+)</name>
        <dbReference type="ChEBI" id="CHEBI:29105"/>
    </ligand>
</feature>
<evidence type="ECO:0000313" key="19">
    <source>
        <dbReference type="Proteomes" id="UP000398389"/>
    </source>
</evidence>
<evidence type="ECO:0000256" key="8">
    <source>
        <dbReference type="ARBA" id="ARBA00073512"/>
    </source>
</evidence>
<comment type="similarity">
    <text evidence="2 9">Belongs to the ubiquitin-activating E1 family.</text>
</comment>
<evidence type="ECO:0000256" key="11">
    <source>
        <dbReference type="PIRSR" id="PIRSR039133-2"/>
    </source>
</evidence>
<dbReference type="OrthoDB" id="10255449at2759"/>
<sequence length="635" mass="71039">MPDRSDYAIQTLGNDTYSKLKQSRVLMVGAGGIGCELLKNLVLLGLGEIHVVDLDTVDLSNLNRQFLFSREHIKQPKAVVAAQTASKFNPSVKIVPHFSDIKNTTLFPLNWFRSFDVVYNALDNKDARTYVNRMCLVTNTPLIESGTAGYLGQTQVIINGKTECYDCRPKPTPKSFAVCTIRSTPSQPVHTVVWAKNFLYAQLFDVSDEDHSDVIDETTNEENAEEVANLNKEANELKELHAGLLEDDFAKKVFEKVFTTDIERLVSIDSMWKMRKPPTPLFYDKLFEEITKEEKDIKSLAEKALKADQNNWTIAEAFAVYKDATDRLQKRIKDNDGKPISFDKDDEDTLDFVVATAQLRSYIFHIQTKSKFAFKQIAGNIIPAIATTNAVIAGLSVLQSIKIISALDYSDRSHKSLDVITDKVLNGVSTVFLSAEPTAVFSLERTTSPEPECIACSVSRAIISIDLNKTVLRDIVETLLDKNWSYSPEVSMVTSDLIYDPDFDDNLDRTLADLGVKPSGSITVMDEADEHDDEEGSRANVELYFLQADDVDSQEILKGFPKITFHKKVVEKEKTTEEQVAGTKRKLEDDDSGNVAKKIKSVNQKDDGVIEIDLSDDDNDGIIEIEDDEVVVLDD</sequence>
<evidence type="ECO:0000256" key="6">
    <source>
        <dbReference type="ARBA" id="ARBA00022833"/>
    </source>
</evidence>
<dbReference type="PANTHER" id="PTHR10953:SF5">
    <property type="entry name" value="SUMO-ACTIVATING ENZYME SUBUNIT 2"/>
    <property type="match status" value="1"/>
</dbReference>
<dbReference type="InterPro" id="IPR045886">
    <property type="entry name" value="ThiF/MoeB/HesA"/>
</dbReference>